<evidence type="ECO:0000313" key="2">
    <source>
        <dbReference type="Proteomes" id="UP000005580"/>
    </source>
</evidence>
<name>E7RLT9_9BACT</name>
<reference evidence="1" key="1">
    <citation type="submission" date="2011-01" db="EMBL/GenBank/DDBJ databases">
        <authorList>
            <person name="Muzny D."/>
            <person name="Qin X."/>
            <person name="Buhay C."/>
            <person name="Dugan-Rocha S."/>
            <person name="Ding Y."/>
            <person name="Chen G."/>
            <person name="Hawes A."/>
            <person name="Holder M."/>
            <person name="Jhangiani S."/>
            <person name="Johnson A."/>
            <person name="Khan Z."/>
            <person name="Li Z."/>
            <person name="Liu W."/>
            <person name="Liu X."/>
            <person name="Perez L."/>
            <person name="Shen H."/>
            <person name="Wang Q."/>
            <person name="Watt J."/>
            <person name="Xi L."/>
            <person name="Xin Y."/>
            <person name="Zhou J."/>
            <person name="Deng J."/>
            <person name="Jiang H."/>
            <person name="Liu Y."/>
            <person name="Qu J."/>
            <person name="Song X.-Z."/>
            <person name="Zhang L."/>
            <person name="Villasana D."/>
            <person name="Johnson A."/>
            <person name="Liu J."/>
            <person name="Liyanage D."/>
            <person name="Lorensuhewa L."/>
            <person name="Robinson T."/>
            <person name="Song A."/>
            <person name="Song B.-B."/>
            <person name="Dinh H."/>
            <person name="Thornton R."/>
            <person name="Coyle M."/>
            <person name="Francisco L."/>
            <person name="Jackson L."/>
            <person name="Javaid M."/>
            <person name="Korchina V."/>
            <person name="Kovar C."/>
            <person name="Mata R."/>
            <person name="Mathew T."/>
            <person name="Ngo R."/>
            <person name="Nguyen L."/>
            <person name="Nguyen N."/>
            <person name="Okwuonu G."/>
            <person name="Ongeri F."/>
            <person name="Pham C."/>
            <person name="Simmons D."/>
            <person name="Wilczek-Boney K."/>
            <person name="Hale W."/>
            <person name="Jakkamsetti A."/>
            <person name="Pham P."/>
            <person name="Ruth R."/>
            <person name="San Lucas F."/>
            <person name="Warren J."/>
            <person name="Zhang J."/>
            <person name="Zhao Z."/>
            <person name="Zhou C."/>
            <person name="Zhu D."/>
            <person name="Lee S."/>
            <person name="Bess C."/>
            <person name="Blankenburg K."/>
            <person name="Forbes L."/>
            <person name="Fu Q."/>
            <person name="Gubbala S."/>
            <person name="Hirani K."/>
            <person name="Jayaseelan J.C."/>
            <person name="Lara F."/>
            <person name="Munidasa M."/>
            <person name="Palculict T."/>
            <person name="Patil S."/>
            <person name="Pu L.-L."/>
            <person name="Saada N."/>
            <person name="Tang L."/>
            <person name="Weissenberger G."/>
            <person name="Zhu Y."/>
            <person name="Hemphill L."/>
            <person name="Shang Y."/>
            <person name="Youmans B."/>
            <person name="Ayvaz T."/>
            <person name="Ross M."/>
            <person name="Santibanez J."/>
            <person name="Aqrawi P."/>
            <person name="Gross S."/>
            <person name="Joshi V."/>
            <person name="Fowler G."/>
            <person name="Nazareth L."/>
            <person name="Reid J."/>
            <person name="Worley K."/>
            <person name="Petrosino J."/>
            <person name="Highlander S."/>
            <person name="Gibbs R."/>
        </authorList>
    </citation>
    <scope>NUCLEOTIDE SEQUENCE [LARGE SCALE GENOMIC DNA]</scope>
    <source>
        <strain evidence="1">ATCC 33269</strain>
    </source>
</reference>
<keyword evidence="2" id="KW-1185">Reference proteome</keyword>
<protein>
    <submittedName>
        <fullName evidence="1">Uncharacterized protein</fullName>
    </submittedName>
</protein>
<dbReference type="HOGENOM" id="CLU_1259371_0_0_10"/>
<dbReference type="AlphaFoldDB" id="E7RLT9"/>
<dbReference type="EMBL" id="AEPE02000002">
    <property type="protein sequence ID" value="EFZ37720.1"/>
    <property type="molecule type" value="Genomic_DNA"/>
</dbReference>
<organism evidence="1 2">
    <name type="scientific">Hoylesella oralis ATCC 33269</name>
    <dbReference type="NCBI Taxonomy" id="873533"/>
    <lineage>
        <taxon>Bacteria</taxon>
        <taxon>Pseudomonadati</taxon>
        <taxon>Bacteroidota</taxon>
        <taxon>Bacteroidia</taxon>
        <taxon>Bacteroidales</taxon>
        <taxon>Prevotellaceae</taxon>
        <taxon>Hoylesella</taxon>
    </lineage>
</organism>
<comment type="caution">
    <text evidence="1">The sequence shown here is derived from an EMBL/GenBank/DDBJ whole genome shotgun (WGS) entry which is preliminary data.</text>
</comment>
<dbReference type="Proteomes" id="UP000005580">
    <property type="component" value="Unassembled WGS sequence"/>
</dbReference>
<accession>E7RLT9</accession>
<sequence>MPIYVMPWYNSEGLVINVGKYSEALKQNTSAALLETARQMKEHLDQVPIEALYVLAVRLYDMDEKEESAYWFYVAQFRARVFKGMLAEVGGIGDKGFELQQAFASFNQLVGTYINGYIGGNVDKWVQVIERAGETCKNMGYMGVPYPDIKFRPVAEQPAIVAGVYKGLMELKEKISHEKKEIERIRKENGVNGKY</sequence>
<gene>
    <name evidence="1" type="ORF">HMPREF0663_10089</name>
</gene>
<proteinExistence type="predicted"/>
<evidence type="ECO:0000313" key="1">
    <source>
        <dbReference type="EMBL" id="EFZ37720.1"/>
    </source>
</evidence>